<sequence>MSAPSPEIKPKEAPASPGIDGKEPIRHNADGLQRRLDNRQIQLIAIGGTIGTGLFVTIGEGLAKGGPGNLLLAYALYACVLALVNNSIAEMTTYMPVSGGFIRLAGVWVDDALGFMAGWNFFLYEALLIPFEVTALNLVISFWTDKVTEPGPTAGICLAIIISYGILNAVAVGVFGEAEFWLSGGKVVLIFLLFAFTFVTMVGGNPDHDVYGFRHFKSPGAFAENLSKGDLGRFEGFMGALATASFVVVGPDYISIIAAEAKHPSIYIKSAFKTVYFRFGLFFLGGALTCGIVLPYNDPTLRGIYIDGSGEGGTAAASPWVMAMENMGIKTLPHVVNALLFTTIYSAGNTYTYAATRSLYSLALEGRAPRILQKTTRNGVPIYCFAFTMLFPMLSFLQCGSGSAEVLQWLLALITGGGVINYLVMSITFLNYYRACVAQGVDRRTRPYYGYLQPWGAIVALVLQSIVVLTYGWSAFRPWDVGTFFSNYTMQIVDPILFIAWKVFKRTKVIKPHEVNLTWDRPILDAYEAEMTILEPPEGFWQEMLQMVGIGRKKRASKTEQA</sequence>
<dbReference type="EMBL" id="CM047945">
    <property type="protein sequence ID" value="KAI9898089.1"/>
    <property type="molecule type" value="Genomic_DNA"/>
</dbReference>
<gene>
    <name evidence="1" type="ORF">N3K66_006449</name>
</gene>
<evidence type="ECO:0000313" key="2">
    <source>
        <dbReference type="Proteomes" id="UP001163324"/>
    </source>
</evidence>
<name>A0ACC0UVT0_9HYPO</name>
<evidence type="ECO:0000313" key="1">
    <source>
        <dbReference type="EMBL" id="KAI9898089.1"/>
    </source>
</evidence>
<protein>
    <submittedName>
        <fullName evidence="1">Uncharacterized protein</fullName>
    </submittedName>
</protein>
<organism evidence="1 2">
    <name type="scientific">Trichothecium roseum</name>
    <dbReference type="NCBI Taxonomy" id="47278"/>
    <lineage>
        <taxon>Eukaryota</taxon>
        <taxon>Fungi</taxon>
        <taxon>Dikarya</taxon>
        <taxon>Ascomycota</taxon>
        <taxon>Pezizomycotina</taxon>
        <taxon>Sordariomycetes</taxon>
        <taxon>Hypocreomycetidae</taxon>
        <taxon>Hypocreales</taxon>
        <taxon>Hypocreales incertae sedis</taxon>
        <taxon>Trichothecium</taxon>
    </lineage>
</organism>
<accession>A0ACC0UVT0</accession>
<dbReference type="Proteomes" id="UP001163324">
    <property type="component" value="Chromosome 6"/>
</dbReference>
<reference evidence="1" key="1">
    <citation type="submission" date="2022-10" db="EMBL/GenBank/DDBJ databases">
        <title>Complete Genome of Trichothecium roseum strain YXFP-22015, a Plant Pathogen Isolated from Citrus.</title>
        <authorList>
            <person name="Wang Y."/>
            <person name="Zhu L."/>
        </authorList>
    </citation>
    <scope>NUCLEOTIDE SEQUENCE</scope>
    <source>
        <strain evidence="1">YXFP-22015</strain>
    </source>
</reference>
<comment type="caution">
    <text evidence="1">The sequence shown here is derived from an EMBL/GenBank/DDBJ whole genome shotgun (WGS) entry which is preliminary data.</text>
</comment>
<keyword evidence="2" id="KW-1185">Reference proteome</keyword>
<proteinExistence type="predicted"/>